<gene>
    <name evidence="13" type="ORF">SLNWT_0576</name>
</gene>
<dbReference type="Proteomes" id="UP000031523">
    <property type="component" value="Chromosome"/>
</dbReference>
<evidence type="ECO:0000259" key="11">
    <source>
        <dbReference type="Pfam" id="PF20656"/>
    </source>
</evidence>
<reference evidence="13 14" key="1">
    <citation type="submission" date="2015-01" db="EMBL/GenBank/DDBJ databases">
        <title>Enhanced salinomycin production by adjusting the supply of polyketide extender units in Streptomyce albus DSM 41398.</title>
        <authorList>
            <person name="Lu C."/>
        </authorList>
    </citation>
    <scope>NUCLEOTIDE SEQUENCE [LARGE SCALE GENOMIC DNA]</scope>
    <source>
        <strain evidence="14">ATCC 21838 / DSM 41398 / FERM P-419 / JCM 4703 / NBRC 107858</strain>
    </source>
</reference>
<sequence length="539" mass="60416">MPVPVPSPAVIEAPALPRQDEVLTQAALVFVADLHRLFTARRDELLARRTRRRAEIARTGRLDFLEETAHVRADDSWRVAPAPGPLEDRRVEITGPTDRKMTVNALNSGARVWLADFEDASSPTWHNVVLGQLNLLDAYKRRIDFTDEASGKSYALRADAELPAVVVRPRGWHLDERHLLVDGRPVPGALVDFGLYFFHNAHRLLERGQGPYFYLPKLESHLEARLWNDVFVFAQDCLGVAQGTVRATVLIETITAAYEMEEILYELREHASGLNAGRWDYLFSLIKNFRDGGPRFVLPDRNAVTMNAPFMRAYTELLVRTCHKRGAHAIGGMAAFIPSRRDESVNKAAFEKVRADKDREAGDGFDGSWVAHPDLVPVCEAAFAGVLGDRPHQKDRLREDVAVGADDLLAVESLDARPTYAGLVNAVQVGIRYIEAWLRGLGAVAIFHLMEDAATAEISRSQIWQWINADVLFENGESATPELVRRLAAAELEALRLELGEETYVNGRWQQAHDLFLRVALDRDYTDFLTLPAYEELTG</sequence>
<dbReference type="PIRSF" id="PIRSF001363">
    <property type="entry name" value="Malate_synth"/>
    <property type="match status" value="1"/>
</dbReference>
<evidence type="ECO:0000259" key="10">
    <source>
        <dbReference type="Pfam" id="PF01274"/>
    </source>
</evidence>
<keyword evidence="4 9" id="KW-0816">Tricarboxylic acid cycle</keyword>
<comment type="pathway">
    <text evidence="9">Carbohydrate metabolism; glyoxylate cycle; (S)-malate from isocitrate: step 2/2.</text>
</comment>
<dbReference type="InterPro" id="IPR006252">
    <property type="entry name" value="Malate_synthA"/>
</dbReference>
<dbReference type="PROSITE" id="PS00510">
    <property type="entry name" value="MALATE_SYNTHASE"/>
    <property type="match status" value="1"/>
</dbReference>
<keyword evidence="3 9" id="KW-0329">Glyoxylate bypass</keyword>
<name>A0A0B5ES51_STRA4</name>
<organism evidence="13 14">
    <name type="scientific">Streptomyces albus (strain ATCC 21838 / DSM 41398 / FERM P-419 / JCM 4703 / NBRC 107858)</name>
    <dbReference type="NCBI Taxonomy" id="1081613"/>
    <lineage>
        <taxon>Bacteria</taxon>
        <taxon>Bacillati</taxon>
        <taxon>Actinomycetota</taxon>
        <taxon>Actinomycetes</taxon>
        <taxon>Kitasatosporales</taxon>
        <taxon>Streptomycetaceae</taxon>
        <taxon>Streptomyces</taxon>
    </lineage>
</organism>
<keyword evidence="14" id="KW-1185">Reference proteome</keyword>
<feature type="domain" description="Malate synthase C-terminal" evidence="12">
    <location>
        <begin position="419"/>
        <end position="537"/>
    </location>
</feature>
<dbReference type="EMBL" id="CP010519">
    <property type="protein sequence ID" value="AJE80952.1"/>
    <property type="molecule type" value="Genomic_DNA"/>
</dbReference>
<feature type="domain" description="Malate synthase N-terminal" evidence="11">
    <location>
        <begin position="11"/>
        <end position="70"/>
    </location>
</feature>
<evidence type="ECO:0000313" key="13">
    <source>
        <dbReference type="EMBL" id="AJE80952.1"/>
    </source>
</evidence>
<protein>
    <recommendedName>
        <fullName evidence="7 9">Malate synthase</fullName>
        <ecNumber evidence="2 9">2.3.3.9</ecNumber>
    </recommendedName>
</protein>
<dbReference type="InterPro" id="IPR046363">
    <property type="entry name" value="MS_N_TIM-barrel_dom"/>
</dbReference>
<keyword evidence="5 9" id="KW-0808">Transferase</keyword>
<dbReference type="InterPro" id="IPR019830">
    <property type="entry name" value="Malate_synthase_CS"/>
</dbReference>
<dbReference type="Pfam" id="PF20659">
    <property type="entry name" value="MS_C"/>
    <property type="match status" value="1"/>
</dbReference>
<dbReference type="STRING" id="1888.Salbus254_0842"/>
<comment type="similarity">
    <text evidence="1 9">Belongs to the malate synthase family.</text>
</comment>
<dbReference type="InterPro" id="IPR048355">
    <property type="entry name" value="MS_C"/>
</dbReference>
<dbReference type="Gene3D" id="3.20.20.360">
    <property type="entry name" value="Malate synthase, domain 3"/>
    <property type="match status" value="1"/>
</dbReference>
<dbReference type="InterPro" id="IPR011076">
    <property type="entry name" value="Malate_synth_sf"/>
</dbReference>
<dbReference type="InterPro" id="IPR044856">
    <property type="entry name" value="Malate_synth_C_sf"/>
</dbReference>
<feature type="domain" description="Malate synthase TIM barrel" evidence="10">
    <location>
        <begin position="165"/>
        <end position="410"/>
    </location>
</feature>
<evidence type="ECO:0000256" key="6">
    <source>
        <dbReference type="ARBA" id="ARBA00047918"/>
    </source>
</evidence>
<dbReference type="GO" id="GO:0006099">
    <property type="term" value="P:tricarboxylic acid cycle"/>
    <property type="evidence" value="ECO:0007669"/>
    <property type="project" value="UniProtKB-KW"/>
</dbReference>
<feature type="active site" description="Proton donor" evidence="8">
    <location>
        <position position="452"/>
    </location>
</feature>
<dbReference type="CDD" id="cd00727">
    <property type="entry name" value="malate_synt_A"/>
    <property type="match status" value="1"/>
</dbReference>
<dbReference type="GO" id="GO:0004474">
    <property type="term" value="F:malate synthase activity"/>
    <property type="evidence" value="ECO:0007669"/>
    <property type="project" value="UniProtKB-EC"/>
</dbReference>
<evidence type="ECO:0000259" key="12">
    <source>
        <dbReference type="Pfam" id="PF20659"/>
    </source>
</evidence>
<accession>A0A0B5ES51</accession>
<evidence type="ECO:0000256" key="2">
    <source>
        <dbReference type="ARBA" id="ARBA00012636"/>
    </source>
</evidence>
<evidence type="ECO:0000256" key="7">
    <source>
        <dbReference type="ARBA" id="ARBA00068441"/>
    </source>
</evidence>
<evidence type="ECO:0000256" key="3">
    <source>
        <dbReference type="ARBA" id="ARBA00022435"/>
    </source>
</evidence>
<evidence type="ECO:0000256" key="8">
    <source>
        <dbReference type="PIRSR" id="PIRSR001363-1"/>
    </source>
</evidence>
<dbReference type="Pfam" id="PF20656">
    <property type="entry name" value="MS_N"/>
    <property type="match status" value="1"/>
</dbReference>
<dbReference type="SUPFAM" id="SSF51645">
    <property type="entry name" value="Malate synthase G"/>
    <property type="match status" value="1"/>
</dbReference>
<dbReference type="FunFam" id="3.20.20.360:FF:000001">
    <property type="entry name" value="Malate synthase"/>
    <property type="match status" value="1"/>
</dbReference>
<evidence type="ECO:0000313" key="14">
    <source>
        <dbReference type="Proteomes" id="UP000031523"/>
    </source>
</evidence>
<dbReference type="PANTHER" id="PTHR42902:SF1">
    <property type="entry name" value="MALATE SYNTHASE 1-RELATED"/>
    <property type="match status" value="1"/>
</dbReference>
<dbReference type="InterPro" id="IPR048356">
    <property type="entry name" value="MS_N"/>
</dbReference>
<feature type="active site" description="Proton acceptor" evidence="8">
    <location>
        <position position="168"/>
    </location>
</feature>
<dbReference type="GO" id="GO:0005737">
    <property type="term" value="C:cytoplasm"/>
    <property type="evidence" value="ECO:0007669"/>
    <property type="project" value="TreeGrafter"/>
</dbReference>
<dbReference type="KEGG" id="sals:SLNWT_0576"/>
<dbReference type="Gene3D" id="1.20.1220.12">
    <property type="entry name" value="Malate synthase, domain III"/>
    <property type="match status" value="1"/>
</dbReference>
<dbReference type="Pfam" id="PF01274">
    <property type="entry name" value="MS_TIM-barrel"/>
    <property type="match status" value="1"/>
</dbReference>
<dbReference type="InterPro" id="IPR001465">
    <property type="entry name" value="Malate_synthase_TIM"/>
</dbReference>
<dbReference type="PANTHER" id="PTHR42902">
    <property type="entry name" value="MALATE SYNTHASE"/>
    <property type="match status" value="1"/>
</dbReference>
<dbReference type="EC" id="2.3.3.9" evidence="2 9"/>
<dbReference type="NCBIfam" id="TIGR01344">
    <property type="entry name" value="malate_syn_A"/>
    <property type="match status" value="1"/>
</dbReference>
<dbReference type="AlphaFoldDB" id="A0A0B5ES51"/>
<dbReference type="UniPathway" id="UPA00703">
    <property type="reaction ID" value="UER00720"/>
</dbReference>
<proteinExistence type="inferred from homology"/>
<evidence type="ECO:0000256" key="1">
    <source>
        <dbReference type="ARBA" id="ARBA00006394"/>
    </source>
</evidence>
<comment type="catalytic activity">
    <reaction evidence="6 9">
        <text>glyoxylate + acetyl-CoA + H2O = (S)-malate + CoA + H(+)</text>
        <dbReference type="Rhea" id="RHEA:18181"/>
        <dbReference type="ChEBI" id="CHEBI:15377"/>
        <dbReference type="ChEBI" id="CHEBI:15378"/>
        <dbReference type="ChEBI" id="CHEBI:15589"/>
        <dbReference type="ChEBI" id="CHEBI:36655"/>
        <dbReference type="ChEBI" id="CHEBI:57287"/>
        <dbReference type="ChEBI" id="CHEBI:57288"/>
        <dbReference type="EC" id="2.3.3.9"/>
    </reaction>
</comment>
<dbReference type="FunFam" id="1.20.1220.12:FF:000001">
    <property type="entry name" value="Malate synthase"/>
    <property type="match status" value="1"/>
</dbReference>
<evidence type="ECO:0000256" key="4">
    <source>
        <dbReference type="ARBA" id="ARBA00022532"/>
    </source>
</evidence>
<evidence type="ECO:0000256" key="9">
    <source>
        <dbReference type="RuleBase" id="RU000555"/>
    </source>
</evidence>
<dbReference type="GO" id="GO:0006097">
    <property type="term" value="P:glyoxylate cycle"/>
    <property type="evidence" value="ECO:0007669"/>
    <property type="project" value="UniProtKB-UniPathway"/>
</dbReference>
<evidence type="ECO:0000256" key="5">
    <source>
        <dbReference type="ARBA" id="ARBA00022679"/>
    </source>
</evidence>